<keyword evidence="7 10" id="KW-0799">Topoisomerase</keyword>
<dbReference type="GO" id="GO:0007131">
    <property type="term" value="P:reciprocal meiotic recombination"/>
    <property type="evidence" value="ECO:0007669"/>
    <property type="project" value="TreeGrafter"/>
</dbReference>
<accession>A0A2A3EM60</accession>
<comment type="similarity">
    <text evidence="3 10">Belongs to the TOP6A family.</text>
</comment>
<dbReference type="GO" id="GO:0003918">
    <property type="term" value="F:DNA topoisomerase type II (double strand cut, ATP-hydrolyzing) activity"/>
    <property type="evidence" value="ECO:0007669"/>
    <property type="project" value="UniProtKB-UniRule"/>
</dbReference>
<evidence type="ECO:0000256" key="2">
    <source>
        <dbReference type="ARBA" id="ARBA00001946"/>
    </source>
</evidence>
<dbReference type="EC" id="5.6.2.2" evidence="4"/>
<evidence type="ECO:0000256" key="6">
    <source>
        <dbReference type="ARBA" id="ARBA00022842"/>
    </source>
</evidence>
<dbReference type="Gene3D" id="3.40.1360.10">
    <property type="match status" value="2"/>
</dbReference>
<dbReference type="STRING" id="94128.A0A2A3EM60"/>
<dbReference type="GO" id="GO:0003677">
    <property type="term" value="F:DNA binding"/>
    <property type="evidence" value="ECO:0007669"/>
    <property type="project" value="UniProtKB-UniRule"/>
</dbReference>
<evidence type="ECO:0000259" key="13">
    <source>
        <dbReference type="Pfam" id="PF21180"/>
    </source>
</evidence>
<dbReference type="GO" id="GO:0046872">
    <property type="term" value="F:metal ion binding"/>
    <property type="evidence" value="ECO:0007669"/>
    <property type="project" value="UniProtKB-KW"/>
</dbReference>
<keyword evidence="8 10" id="KW-0238">DNA-binding</keyword>
<evidence type="ECO:0000256" key="7">
    <source>
        <dbReference type="ARBA" id="ARBA00023029"/>
    </source>
</evidence>
<dbReference type="SUPFAM" id="SSF56726">
    <property type="entry name" value="DNA topoisomerase IV, alpha subunit"/>
    <property type="match status" value="2"/>
</dbReference>
<feature type="active site" description="O-(5'-phospho-DNA)-tyrosine intermediate" evidence="10">
    <location>
        <position position="145"/>
    </location>
</feature>
<evidence type="ECO:0000256" key="3">
    <source>
        <dbReference type="ARBA" id="ARBA00006559"/>
    </source>
</evidence>
<proteinExistence type="inferred from homology"/>
<dbReference type="GO" id="GO:0000706">
    <property type="term" value="P:meiotic DNA double-strand break processing"/>
    <property type="evidence" value="ECO:0007669"/>
    <property type="project" value="TreeGrafter"/>
</dbReference>
<dbReference type="AlphaFoldDB" id="A0A2A3EM60"/>
<reference evidence="14 15" key="1">
    <citation type="submission" date="2014-07" db="EMBL/GenBank/DDBJ databases">
        <title>Genomic and transcriptomic analysis on Apis cerana provide comprehensive insights into honey bee biology.</title>
        <authorList>
            <person name="Diao Q."/>
            <person name="Sun L."/>
            <person name="Zheng H."/>
            <person name="Zheng H."/>
            <person name="Xu S."/>
            <person name="Wang S."/>
            <person name="Zeng Z."/>
            <person name="Hu F."/>
            <person name="Su S."/>
            <person name="Wu J."/>
        </authorList>
    </citation>
    <scope>NUCLEOTIDE SEQUENCE [LARGE SCALE GENOMIC DNA]</scope>
    <source>
        <tissue evidence="14">Pupae without intestine</tissue>
    </source>
</reference>
<evidence type="ECO:0000313" key="14">
    <source>
        <dbReference type="EMBL" id="PBC32787.1"/>
    </source>
</evidence>
<feature type="region of interest" description="Disordered" evidence="11">
    <location>
        <begin position="82"/>
        <end position="101"/>
    </location>
</feature>
<dbReference type="InterPro" id="IPR002815">
    <property type="entry name" value="Spo11/TopoVI_A"/>
</dbReference>
<evidence type="ECO:0000256" key="10">
    <source>
        <dbReference type="PROSITE-ProRule" id="PRU01385"/>
    </source>
</evidence>
<dbReference type="PROSITE" id="PS52041">
    <property type="entry name" value="TOPO_IIB"/>
    <property type="match status" value="1"/>
</dbReference>
<keyword evidence="9 10" id="KW-0413">Isomerase</keyword>
<dbReference type="EMBL" id="KZ288215">
    <property type="protein sequence ID" value="PBC32787.1"/>
    <property type="molecule type" value="Genomic_DNA"/>
</dbReference>
<evidence type="ECO:0000256" key="1">
    <source>
        <dbReference type="ARBA" id="ARBA00000185"/>
    </source>
</evidence>
<feature type="domain" description="Topoisomerase 6 subunit A/Spo11 TOPRIM" evidence="13">
    <location>
        <begin position="302"/>
        <end position="399"/>
    </location>
</feature>
<keyword evidence="5" id="KW-0479">Metal-binding</keyword>
<evidence type="ECO:0000256" key="11">
    <source>
        <dbReference type="SAM" id="MobiDB-lite"/>
    </source>
</evidence>
<evidence type="ECO:0000259" key="12">
    <source>
        <dbReference type="Pfam" id="PF04406"/>
    </source>
</evidence>
<dbReference type="CDD" id="cd00223">
    <property type="entry name" value="TOPRIM_TopoIIB_SPO"/>
    <property type="match status" value="1"/>
</dbReference>
<dbReference type="Pfam" id="PF04406">
    <property type="entry name" value="TP6A_N"/>
    <property type="match status" value="1"/>
</dbReference>
<dbReference type="Pfam" id="PF21180">
    <property type="entry name" value="TOP6A-Spo11_Toprim"/>
    <property type="match status" value="2"/>
</dbReference>
<dbReference type="GO" id="GO:0000228">
    <property type="term" value="C:nuclear chromosome"/>
    <property type="evidence" value="ECO:0007669"/>
    <property type="project" value="TreeGrafter"/>
</dbReference>
<dbReference type="PANTHER" id="PTHR10848">
    <property type="entry name" value="MEIOTIC RECOMBINATION PROTEIN SPO11"/>
    <property type="match status" value="1"/>
</dbReference>
<evidence type="ECO:0000256" key="5">
    <source>
        <dbReference type="ARBA" id="ARBA00022723"/>
    </source>
</evidence>
<evidence type="ECO:0000256" key="9">
    <source>
        <dbReference type="ARBA" id="ARBA00023235"/>
    </source>
</evidence>
<dbReference type="OrthoDB" id="5377392at2759"/>
<evidence type="ECO:0000313" key="15">
    <source>
        <dbReference type="Proteomes" id="UP000242457"/>
    </source>
</evidence>
<dbReference type="InterPro" id="IPR034136">
    <property type="entry name" value="TOPRIM_Topo6A/Spo11"/>
</dbReference>
<dbReference type="Proteomes" id="UP000242457">
    <property type="component" value="Unassembled WGS sequence"/>
</dbReference>
<comment type="cofactor">
    <cofactor evidence="2">
        <name>Mg(2+)</name>
        <dbReference type="ChEBI" id="CHEBI:18420"/>
    </cofactor>
</comment>
<dbReference type="InterPro" id="IPR036078">
    <property type="entry name" value="Spo11/TopoVI_A_sf"/>
</dbReference>
<sequence length="405" mass="46169">MNRNMRMNICPHIINQLENVEEKKIDLPVINNTELRKQLIARIEDVTLTVIEQISSGRLPQISYSQPRNYTQTDVEIIENDPESQFHEEPERNVEETERKGATRVTQDFASKRSKHKFALMMTVMATAHRLLITNTTLTRRSLYYDLKNEKTSNLVPEQRCLDQAVYHVANLLNCAPWDLRGALIPHLASNVISVRSKARLVLIVEKDAVFQKLLEDDCTSSLNCILVTGKGYPDVATRMLVKLLSEKLELPVYIIVDADPFGVDIMCVYRKIKLKRVYHTSRVFINIYKVICTIVKKENFLLQISFGSAALSRERESLVCSNVRWLGIHPSELLALGVNTAPLTEFDLSKLAALEARPYVTGTFLRELGVMRKLGKAEIENVSSSRKFLVSTYLPCKIKGNDYI</sequence>
<feature type="domain" description="Spo11/DNA topoisomerase VI subunit A N-terminal" evidence="12">
    <location>
        <begin position="116"/>
        <end position="180"/>
    </location>
</feature>
<feature type="domain" description="Topoisomerase 6 subunit A/Spo11 TOPRIM" evidence="13">
    <location>
        <begin position="202"/>
        <end position="286"/>
    </location>
</feature>
<keyword evidence="6" id="KW-0460">Magnesium</keyword>
<organism evidence="14 15">
    <name type="scientific">Apis cerana cerana</name>
    <name type="common">Oriental honeybee</name>
    <dbReference type="NCBI Taxonomy" id="94128"/>
    <lineage>
        <taxon>Eukaryota</taxon>
        <taxon>Metazoa</taxon>
        <taxon>Ecdysozoa</taxon>
        <taxon>Arthropoda</taxon>
        <taxon>Hexapoda</taxon>
        <taxon>Insecta</taxon>
        <taxon>Pterygota</taxon>
        <taxon>Neoptera</taxon>
        <taxon>Endopterygota</taxon>
        <taxon>Hymenoptera</taxon>
        <taxon>Apocrita</taxon>
        <taxon>Aculeata</taxon>
        <taxon>Apoidea</taxon>
        <taxon>Anthophila</taxon>
        <taxon>Apidae</taxon>
        <taxon>Apis</taxon>
    </lineage>
</organism>
<comment type="catalytic activity">
    <reaction evidence="1 10">
        <text>ATP-dependent breakage, passage and rejoining of double-stranded DNA.</text>
        <dbReference type="EC" id="5.6.2.2"/>
    </reaction>
</comment>
<name>A0A2A3EM60_APICC</name>
<dbReference type="GO" id="GO:0005524">
    <property type="term" value="F:ATP binding"/>
    <property type="evidence" value="ECO:0007669"/>
    <property type="project" value="InterPro"/>
</dbReference>
<dbReference type="GO" id="GO:0042138">
    <property type="term" value="P:meiotic DNA double-strand break formation"/>
    <property type="evidence" value="ECO:0007669"/>
    <property type="project" value="TreeGrafter"/>
</dbReference>
<dbReference type="InterPro" id="IPR013049">
    <property type="entry name" value="Spo11/TopoVI_A_N"/>
</dbReference>
<protein>
    <recommendedName>
        <fullName evidence="4">DNA topoisomerase (ATP-hydrolyzing)</fullName>
        <ecNumber evidence="4">5.6.2.2</ecNumber>
    </recommendedName>
</protein>
<keyword evidence="15" id="KW-1185">Reference proteome</keyword>
<evidence type="ECO:0000256" key="4">
    <source>
        <dbReference type="ARBA" id="ARBA00012895"/>
    </source>
</evidence>
<evidence type="ECO:0000256" key="8">
    <source>
        <dbReference type="ARBA" id="ARBA00023125"/>
    </source>
</evidence>
<feature type="compositionally biased region" description="Basic and acidic residues" evidence="11">
    <location>
        <begin position="84"/>
        <end position="101"/>
    </location>
</feature>
<dbReference type="PANTHER" id="PTHR10848:SF0">
    <property type="entry name" value="MEIOTIC RECOMBINATION PROTEIN SPO11"/>
    <property type="match status" value="1"/>
</dbReference>
<gene>
    <name evidence="14" type="ORF">APICC_01941</name>
</gene>